<dbReference type="InterPro" id="IPR004182">
    <property type="entry name" value="GRAM"/>
</dbReference>
<feature type="region of interest" description="Disordered" evidence="1">
    <location>
        <begin position="149"/>
        <end position="187"/>
    </location>
</feature>
<dbReference type="GO" id="GO:0120015">
    <property type="term" value="F:sterol transfer activity"/>
    <property type="evidence" value="ECO:0007669"/>
    <property type="project" value="TreeGrafter"/>
</dbReference>
<protein>
    <recommendedName>
        <fullName evidence="2">GRAM domain-containing protein</fullName>
    </recommendedName>
</protein>
<dbReference type="InterPro" id="IPR051482">
    <property type="entry name" value="Cholesterol_transport"/>
</dbReference>
<dbReference type="GO" id="GO:0005886">
    <property type="term" value="C:plasma membrane"/>
    <property type="evidence" value="ECO:0007669"/>
    <property type="project" value="TreeGrafter"/>
</dbReference>
<dbReference type="CDD" id="cd13220">
    <property type="entry name" value="PH-GRAM_GRAMDC"/>
    <property type="match status" value="1"/>
</dbReference>
<feature type="compositionally biased region" description="Basic residues" evidence="1">
    <location>
        <begin position="149"/>
        <end position="169"/>
    </location>
</feature>
<dbReference type="AlphaFoldDB" id="A0A3P7LUP7"/>
<dbReference type="GO" id="GO:0140268">
    <property type="term" value="C:endoplasmic reticulum-plasma membrane contact site"/>
    <property type="evidence" value="ECO:0007669"/>
    <property type="project" value="TreeGrafter"/>
</dbReference>
<reference evidence="3 4" key="1">
    <citation type="submission" date="2018-11" db="EMBL/GenBank/DDBJ databases">
        <authorList>
            <consortium name="Pathogen Informatics"/>
        </authorList>
    </citation>
    <scope>NUCLEOTIDE SEQUENCE [LARGE SCALE GENOMIC DNA]</scope>
</reference>
<name>A0A3P7LUP7_DIBLA</name>
<feature type="domain" description="GRAM" evidence="2">
    <location>
        <begin position="2"/>
        <end position="82"/>
    </location>
</feature>
<dbReference type="OrthoDB" id="2162691at2759"/>
<proteinExistence type="predicted"/>
<dbReference type="GO" id="GO:0032934">
    <property type="term" value="F:sterol binding"/>
    <property type="evidence" value="ECO:0007669"/>
    <property type="project" value="TreeGrafter"/>
</dbReference>
<keyword evidence="4" id="KW-1185">Reference proteome</keyword>
<dbReference type="PANTHER" id="PTHR23319">
    <property type="entry name" value="GRAM DOMAIN CONTAINING 1B, ISOFORM E"/>
    <property type="match status" value="1"/>
</dbReference>
<dbReference type="GO" id="GO:0032366">
    <property type="term" value="P:intracellular sterol transport"/>
    <property type="evidence" value="ECO:0007669"/>
    <property type="project" value="TreeGrafter"/>
</dbReference>
<evidence type="ECO:0000256" key="1">
    <source>
        <dbReference type="SAM" id="MobiDB-lite"/>
    </source>
</evidence>
<dbReference type="EMBL" id="UYRU01060127">
    <property type="protein sequence ID" value="VDN14713.1"/>
    <property type="molecule type" value="Genomic_DNA"/>
</dbReference>
<feature type="non-terminal residue" evidence="3">
    <location>
        <position position="265"/>
    </location>
</feature>
<sequence length="265" mass="29571">MQGRMYITEHWICFYSKIIYEQKIFLAVKDVILVTKAKTARVIPNAIQITVSAPKLERYFFTSFAARERTYAILKKVCQNCHGGGVTNMEEILCQVQDVYGDESLAVLDCAAFDEHGLYNTQFESYPSSSECDLQSELMLPGCVGGLHHRQSYRRRRNRQRNSKRKKNKVWSAPPPQPPAAQNVSLSKSSLHTPLGFSRCASLDSCVQLSPRHPIEEHPCILTETAAITMPKHAGARTSAFSDLGVMDYSSGSYEQTGGSAPEAE</sequence>
<dbReference type="PANTHER" id="PTHR23319:SF4">
    <property type="entry name" value="GRAM DOMAIN CONTAINING 1B, ISOFORM E"/>
    <property type="match status" value="1"/>
</dbReference>
<evidence type="ECO:0000313" key="3">
    <source>
        <dbReference type="EMBL" id="VDN14713.1"/>
    </source>
</evidence>
<dbReference type="InterPro" id="IPR011993">
    <property type="entry name" value="PH-like_dom_sf"/>
</dbReference>
<accession>A0A3P7LUP7</accession>
<dbReference type="Proteomes" id="UP000281553">
    <property type="component" value="Unassembled WGS sequence"/>
</dbReference>
<organism evidence="3 4">
    <name type="scientific">Dibothriocephalus latus</name>
    <name type="common">Fish tapeworm</name>
    <name type="synonym">Diphyllobothrium latum</name>
    <dbReference type="NCBI Taxonomy" id="60516"/>
    <lineage>
        <taxon>Eukaryota</taxon>
        <taxon>Metazoa</taxon>
        <taxon>Spiralia</taxon>
        <taxon>Lophotrochozoa</taxon>
        <taxon>Platyhelminthes</taxon>
        <taxon>Cestoda</taxon>
        <taxon>Eucestoda</taxon>
        <taxon>Diphyllobothriidea</taxon>
        <taxon>Diphyllobothriidae</taxon>
        <taxon>Dibothriocephalus</taxon>
    </lineage>
</organism>
<dbReference type="Pfam" id="PF02893">
    <property type="entry name" value="GRAM"/>
    <property type="match status" value="1"/>
</dbReference>
<gene>
    <name evidence="3" type="ORF">DILT_LOCUS10544</name>
</gene>
<dbReference type="Gene3D" id="2.30.29.30">
    <property type="entry name" value="Pleckstrin-homology domain (PH domain)/Phosphotyrosine-binding domain (PTB)"/>
    <property type="match status" value="1"/>
</dbReference>
<evidence type="ECO:0000313" key="4">
    <source>
        <dbReference type="Proteomes" id="UP000281553"/>
    </source>
</evidence>
<evidence type="ECO:0000259" key="2">
    <source>
        <dbReference type="Pfam" id="PF02893"/>
    </source>
</evidence>
<dbReference type="GO" id="GO:0005789">
    <property type="term" value="C:endoplasmic reticulum membrane"/>
    <property type="evidence" value="ECO:0007669"/>
    <property type="project" value="TreeGrafter"/>
</dbReference>